<dbReference type="Proteomes" id="UP000023758">
    <property type="component" value="Unassembled WGS sequence"/>
</dbReference>
<dbReference type="PANTHER" id="PTHR43326">
    <property type="entry name" value="METHIONYL-TRNA SYNTHETASE"/>
    <property type="match status" value="1"/>
</dbReference>
<proteinExistence type="inferred from homology"/>
<keyword evidence="2 7" id="KW-0436">Ligase</keyword>
<evidence type="ECO:0000256" key="2">
    <source>
        <dbReference type="ARBA" id="ARBA00022598"/>
    </source>
</evidence>
<keyword evidence="4 7" id="KW-0067">ATP-binding</keyword>
<comment type="similarity">
    <text evidence="1 7">Belongs to the class-I aminoacyl-tRNA synthetase family.</text>
</comment>
<dbReference type="Pfam" id="PF09334">
    <property type="entry name" value="tRNA-synt_1g"/>
    <property type="match status" value="1"/>
</dbReference>
<reference evidence="9" key="1">
    <citation type="submission" date="2014-02" db="EMBL/GenBank/DDBJ databases">
        <title>The Genome Sequence of Trichophyton rubrum (morphotype fischeri) CBS 288.86.</title>
        <authorList>
            <consortium name="The Broad Institute Genomics Platform"/>
            <person name="Cuomo C.A."/>
            <person name="White T.C."/>
            <person name="Graser Y."/>
            <person name="Martinez-Rossi N."/>
            <person name="Heitman J."/>
            <person name="Young S.K."/>
            <person name="Zeng Q."/>
            <person name="Gargeya S."/>
            <person name="Abouelleil A."/>
            <person name="Alvarado L."/>
            <person name="Chapman S.B."/>
            <person name="Gainer-Dewar J."/>
            <person name="Goldberg J."/>
            <person name="Griggs A."/>
            <person name="Gujja S."/>
            <person name="Hansen M."/>
            <person name="Howarth C."/>
            <person name="Imamovic A."/>
            <person name="Larimer J."/>
            <person name="Martinez D."/>
            <person name="Murphy C."/>
            <person name="Pearson M.D."/>
            <person name="Persinoti G."/>
            <person name="Poon T."/>
            <person name="Priest M."/>
            <person name="Roberts A.D."/>
            <person name="Saif S."/>
            <person name="Shea T.D."/>
            <person name="Sykes S.N."/>
            <person name="Wortman J."/>
            <person name="Nusbaum C."/>
            <person name="Birren B."/>
        </authorList>
    </citation>
    <scope>NUCLEOTIDE SEQUENCE [LARGE SCALE GENOMIC DNA]</scope>
    <source>
        <strain evidence="9">CBS 288.86</strain>
    </source>
</reference>
<keyword evidence="3 7" id="KW-0547">Nucleotide-binding</keyword>
<protein>
    <recommendedName>
        <fullName evidence="8">Methionyl/Leucyl tRNA synthetase domain-containing protein</fullName>
    </recommendedName>
</protein>
<evidence type="ECO:0000313" key="9">
    <source>
        <dbReference type="EMBL" id="EZF50368.1"/>
    </source>
</evidence>
<dbReference type="PRINTS" id="PR01041">
    <property type="entry name" value="TRNASYNTHMET"/>
</dbReference>
<keyword evidence="5 7" id="KW-0648">Protein biosynthesis</keyword>
<keyword evidence="6 7" id="KW-0030">Aminoacyl-tRNA synthetase</keyword>
<sequence>MNIFRLPGAWTIIGKILIPKTYAPDPTAQTRQNDSDHPEERIRALWATMLKAELRTFSQSLRFRKIKPNSWICGSCRQTRAPWQQPPNRRYTTEATPGTKPKTYYVTTPIFYVNAAPHIGHLYTILIADILKRWQVLLGNGDAKLLTGTDEHGMKIQQAALQNGLEPQALCDRNCETFKVRLSLNMRNIHGAVERLTSRRFWPEKQMRAMTTSSEQLIRRIKLLYNSFGY</sequence>
<feature type="domain" description="Methionyl/Leucyl tRNA synthetase" evidence="8">
    <location>
        <begin position="104"/>
        <end position="179"/>
    </location>
</feature>
<evidence type="ECO:0000256" key="6">
    <source>
        <dbReference type="ARBA" id="ARBA00023146"/>
    </source>
</evidence>
<dbReference type="InterPro" id="IPR023457">
    <property type="entry name" value="Met-tRNA_synth_2"/>
</dbReference>
<dbReference type="HOGENOM" id="CLU_1205532_0_0_1"/>
<dbReference type="InterPro" id="IPR014729">
    <property type="entry name" value="Rossmann-like_a/b/a_fold"/>
</dbReference>
<dbReference type="GO" id="GO:0004825">
    <property type="term" value="F:methionine-tRNA ligase activity"/>
    <property type="evidence" value="ECO:0007669"/>
    <property type="project" value="InterPro"/>
</dbReference>
<dbReference type="InterPro" id="IPR015413">
    <property type="entry name" value="Methionyl/Leucyl_tRNA_Synth"/>
</dbReference>
<accession>A0A022VXA3</accession>
<dbReference type="GO" id="GO:0006431">
    <property type="term" value="P:methionyl-tRNA aminoacylation"/>
    <property type="evidence" value="ECO:0007669"/>
    <property type="project" value="InterPro"/>
</dbReference>
<gene>
    <name evidence="9" type="ORF">H103_06188</name>
</gene>
<dbReference type="EMBL" id="KK207888">
    <property type="protein sequence ID" value="EZF50368.1"/>
    <property type="molecule type" value="Genomic_DNA"/>
</dbReference>
<dbReference type="InterPro" id="IPR033911">
    <property type="entry name" value="MetRS_core"/>
</dbReference>
<evidence type="ECO:0000256" key="7">
    <source>
        <dbReference type="RuleBase" id="RU363039"/>
    </source>
</evidence>
<evidence type="ECO:0000256" key="5">
    <source>
        <dbReference type="ARBA" id="ARBA00022917"/>
    </source>
</evidence>
<dbReference type="PANTHER" id="PTHR43326:SF1">
    <property type="entry name" value="METHIONINE--TRNA LIGASE, MITOCHONDRIAL"/>
    <property type="match status" value="1"/>
</dbReference>
<dbReference type="Gene3D" id="3.40.50.620">
    <property type="entry name" value="HUPs"/>
    <property type="match status" value="1"/>
</dbReference>
<evidence type="ECO:0000259" key="8">
    <source>
        <dbReference type="Pfam" id="PF09334"/>
    </source>
</evidence>
<name>A0A022VXA3_TRIRU</name>
<dbReference type="AlphaFoldDB" id="A0A022VXA3"/>
<evidence type="ECO:0000256" key="4">
    <source>
        <dbReference type="ARBA" id="ARBA00022840"/>
    </source>
</evidence>
<dbReference type="SUPFAM" id="SSF52374">
    <property type="entry name" value="Nucleotidylyl transferase"/>
    <property type="match status" value="1"/>
</dbReference>
<organism evidence="9">
    <name type="scientific">Trichophyton rubrum CBS 288.86</name>
    <dbReference type="NCBI Taxonomy" id="1215330"/>
    <lineage>
        <taxon>Eukaryota</taxon>
        <taxon>Fungi</taxon>
        <taxon>Dikarya</taxon>
        <taxon>Ascomycota</taxon>
        <taxon>Pezizomycotina</taxon>
        <taxon>Eurotiomycetes</taxon>
        <taxon>Eurotiomycetidae</taxon>
        <taxon>Onygenales</taxon>
        <taxon>Arthrodermataceae</taxon>
        <taxon>Trichophyton</taxon>
    </lineage>
</organism>
<evidence type="ECO:0000256" key="3">
    <source>
        <dbReference type="ARBA" id="ARBA00022741"/>
    </source>
</evidence>
<dbReference type="GO" id="GO:0005524">
    <property type="term" value="F:ATP binding"/>
    <property type="evidence" value="ECO:0007669"/>
    <property type="project" value="UniProtKB-KW"/>
</dbReference>
<evidence type="ECO:0000256" key="1">
    <source>
        <dbReference type="ARBA" id="ARBA00005594"/>
    </source>
</evidence>